<comment type="similarity">
    <text evidence="2">Belongs to the cation diffusion facilitator (CDF) transporter (TC 2.A.4) family. SLC30A subfamily.</text>
</comment>
<evidence type="ECO:0000256" key="7">
    <source>
        <dbReference type="ARBA" id="ARBA00023136"/>
    </source>
</evidence>
<dbReference type="GeneID" id="28899852"/>
<keyword evidence="11" id="KW-1185">Reference proteome</keyword>
<dbReference type="FunFam" id="3.30.70.1350:FF:000010">
    <property type="entry name" value="Cation efflux family protein, putative"/>
    <property type="match status" value="1"/>
</dbReference>
<dbReference type="GO" id="GO:0005739">
    <property type="term" value="C:mitochondrion"/>
    <property type="evidence" value="ECO:0007669"/>
    <property type="project" value="UniProtKB-ARBA"/>
</dbReference>
<evidence type="ECO:0000259" key="9">
    <source>
        <dbReference type="Pfam" id="PF01545"/>
    </source>
</evidence>
<sequence length="415" mass="45440">MGTQKRTHIGHSHGHHHHHENTYLISTNKKDAGVRITRVGLFVNLGMAVGKGVGGYYFHSQALVADAIHSLTDLVSDVMTLATVSWSLKPPSSQFPSGYGKVESLGSLGVSGLLFVGGIWMGINALGALGAQLFPDFMETLAQLGIFGHSHGHGHGHSHSHTDLGPNINAAWLAGGSIVIKEWLYRATIKIARERKSSVLASNAVHHRIDSLTALVALVMIGGSHFLEHAAWLDPVGGAIISLMVIRAGFSNSKAALMELADAGVDDEMRDSVKRAALKALKSDYLANFGSLSDGQQVEVRDVQGIKSGQNYLMDVELSVPSDWTLERTHPIEEAVRLQIGSKVRGVRRVRVRFVAHERQQSDFVDEFIRPELSTRGSPEPEEDRENHNHDDHHERDHGQTHTHQLPDSNAHKRR</sequence>
<dbReference type="STRING" id="1328760.A0A165ILD9"/>
<gene>
    <name evidence="10" type="ORF">L228DRAFT_265548</name>
</gene>
<evidence type="ECO:0000256" key="1">
    <source>
        <dbReference type="ARBA" id="ARBA00004141"/>
    </source>
</evidence>
<evidence type="ECO:0000256" key="3">
    <source>
        <dbReference type="ARBA" id="ARBA00022448"/>
    </source>
</evidence>
<dbReference type="GO" id="GO:0030003">
    <property type="term" value="P:intracellular monoatomic cation homeostasis"/>
    <property type="evidence" value="ECO:0007669"/>
    <property type="project" value="UniProtKB-ARBA"/>
</dbReference>
<keyword evidence="4" id="KW-0812">Transmembrane</keyword>
<feature type="region of interest" description="Disordered" evidence="8">
    <location>
        <begin position="366"/>
        <end position="415"/>
    </location>
</feature>
<dbReference type="GO" id="GO:0008324">
    <property type="term" value="F:monoatomic cation transmembrane transporter activity"/>
    <property type="evidence" value="ECO:0007669"/>
    <property type="project" value="InterPro"/>
</dbReference>
<dbReference type="GO" id="GO:0016020">
    <property type="term" value="C:membrane"/>
    <property type="evidence" value="ECO:0007669"/>
    <property type="project" value="UniProtKB-SubCell"/>
</dbReference>
<dbReference type="Gene3D" id="3.30.70.1350">
    <property type="entry name" value="Cation efflux protein, cytoplasmic domain"/>
    <property type="match status" value="1"/>
</dbReference>
<dbReference type="Pfam" id="PF01545">
    <property type="entry name" value="Cation_efflux"/>
    <property type="match status" value="1"/>
</dbReference>
<dbReference type="InterPro" id="IPR002524">
    <property type="entry name" value="Cation_efflux"/>
</dbReference>
<keyword evidence="6" id="KW-0406">Ion transport</keyword>
<dbReference type="InParanoid" id="A0A165ILD9"/>
<keyword evidence="3" id="KW-0813">Transport</keyword>
<comment type="subcellular location">
    <subcellularLocation>
        <location evidence="1">Membrane</location>
        <topology evidence="1">Multi-pass membrane protein</topology>
    </subcellularLocation>
</comment>
<keyword evidence="7" id="KW-0472">Membrane</keyword>
<evidence type="ECO:0000256" key="5">
    <source>
        <dbReference type="ARBA" id="ARBA00022989"/>
    </source>
</evidence>
<reference evidence="10 11" key="1">
    <citation type="journal article" date="2016" name="Fungal Biol.">
        <title>The genome of Xylona heveae provides a window into fungal endophytism.</title>
        <authorList>
            <person name="Gazis R."/>
            <person name="Kuo A."/>
            <person name="Riley R."/>
            <person name="LaButti K."/>
            <person name="Lipzen A."/>
            <person name="Lin J."/>
            <person name="Amirebrahimi M."/>
            <person name="Hesse C.N."/>
            <person name="Spatafora J.W."/>
            <person name="Henrissat B."/>
            <person name="Hainaut M."/>
            <person name="Grigoriev I.V."/>
            <person name="Hibbett D.S."/>
        </authorList>
    </citation>
    <scope>NUCLEOTIDE SEQUENCE [LARGE SCALE GENOMIC DNA]</scope>
    <source>
        <strain evidence="10 11">TC161</strain>
    </source>
</reference>
<dbReference type="RefSeq" id="XP_018190618.1">
    <property type="nucleotide sequence ID" value="XM_018334715.1"/>
</dbReference>
<dbReference type="PANTHER" id="PTHR43840">
    <property type="entry name" value="MITOCHONDRIAL METAL TRANSPORTER 1-RELATED"/>
    <property type="match status" value="1"/>
</dbReference>
<dbReference type="SUPFAM" id="SSF161111">
    <property type="entry name" value="Cation efflux protein transmembrane domain-like"/>
    <property type="match status" value="1"/>
</dbReference>
<dbReference type="OrthoDB" id="435980at2759"/>
<keyword evidence="5" id="KW-1133">Transmembrane helix</keyword>
<evidence type="ECO:0000313" key="11">
    <source>
        <dbReference type="Proteomes" id="UP000076632"/>
    </source>
</evidence>
<dbReference type="InterPro" id="IPR058533">
    <property type="entry name" value="Cation_efflux_TM"/>
</dbReference>
<dbReference type="FunCoup" id="A0A165ILD9">
    <property type="interactions" value="80"/>
</dbReference>
<dbReference type="OMA" id="DVMIHIN"/>
<protein>
    <submittedName>
        <fullName evidence="10">Cation efflux family protein</fullName>
    </submittedName>
</protein>
<evidence type="ECO:0000256" key="2">
    <source>
        <dbReference type="ARBA" id="ARBA00008873"/>
    </source>
</evidence>
<evidence type="ECO:0000256" key="4">
    <source>
        <dbReference type="ARBA" id="ARBA00022692"/>
    </source>
</evidence>
<accession>A0A165ILD9</accession>
<dbReference type="GO" id="GO:0098771">
    <property type="term" value="P:inorganic ion homeostasis"/>
    <property type="evidence" value="ECO:0007669"/>
    <property type="project" value="UniProtKB-ARBA"/>
</dbReference>
<dbReference type="AlphaFoldDB" id="A0A165ILD9"/>
<dbReference type="Gene3D" id="1.20.1510.10">
    <property type="entry name" value="Cation efflux protein transmembrane domain"/>
    <property type="match status" value="1"/>
</dbReference>
<feature type="compositionally biased region" description="Basic and acidic residues" evidence="8">
    <location>
        <begin position="385"/>
        <end position="400"/>
    </location>
</feature>
<proteinExistence type="inferred from homology"/>
<dbReference type="InterPro" id="IPR050291">
    <property type="entry name" value="CDF_Transporter"/>
</dbReference>
<dbReference type="PANTHER" id="PTHR43840:SF15">
    <property type="entry name" value="MITOCHONDRIAL METAL TRANSPORTER 1-RELATED"/>
    <property type="match status" value="1"/>
</dbReference>
<dbReference type="NCBIfam" id="TIGR01297">
    <property type="entry name" value="CDF"/>
    <property type="match status" value="1"/>
</dbReference>
<name>A0A165ILD9_XYLHT</name>
<organism evidence="10 11">
    <name type="scientific">Xylona heveae (strain CBS 132557 / TC161)</name>
    <dbReference type="NCBI Taxonomy" id="1328760"/>
    <lineage>
        <taxon>Eukaryota</taxon>
        <taxon>Fungi</taxon>
        <taxon>Dikarya</taxon>
        <taxon>Ascomycota</taxon>
        <taxon>Pezizomycotina</taxon>
        <taxon>Xylonomycetes</taxon>
        <taxon>Xylonales</taxon>
        <taxon>Xylonaceae</taxon>
        <taxon>Xylona</taxon>
    </lineage>
</organism>
<dbReference type="InterPro" id="IPR027469">
    <property type="entry name" value="Cation_efflux_TMD_sf"/>
</dbReference>
<evidence type="ECO:0000256" key="8">
    <source>
        <dbReference type="SAM" id="MobiDB-lite"/>
    </source>
</evidence>
<feature type="domain" description="Cation efflux protein transmembrane" evidence="9">
    <location>
        <begin position="39"/>
        <end position="260"/>
    </location>
</feature>
<dbReference type="Proteomes" id="UP000076632">
    <property type="component" value="Unassembled WGS sequence"/>
</dbReference>
<evidence type="ECO:0000313" key="10">
    <source>
        <dbReference type="EMBL" id="KZF25063.1"/>
    </source>
</evidence>
<dbReference type="EMBL" id="KV407455">
    <property type="protein sequence ID" value="KZF25063.1"/>
    <property type="molecule type" value="Genomic_DNA"/>
</dbReference>
<dbReference type="FunFam" id="1.20.1510.10:FF:000013">
    <property type="entry name" value="Cation efflux family protein"/>
    <property type="match status" value="1"/>
</dbReference>
<evidence type="ECO:0000256" key="6">
    <source>
        <dbReference type="ARBA" id="ARBA00023065"/>
    </source>
</evidence>
<dbReference type="InterPro" id="IPR036837">
    <property type="entry name" value="Cation_efflux_CTD_sf"/>
</dbReference>
<dbReference type="SUPFAM" id="SSF160240">
    <property type="entry name" value="Cation efflux protein cytoplasmic domain-like"/>
    <property type="match status" value="1"/>
</dbReference>